<evidence type="ECO:0000256" key="2">
    <source>
        <dbReference type="SAM" id="MobiDB-lite"/>
    </source>
</evidence>
<keyword evidence="1" id="KW-0863">Zinc-finger</keyword>
<dbReference type="InterPro" id="IPR001878">
    <property type="entry name" value="Znf_CCHC"/>
</dbReference>
<accession>A0AAV2AQD4</accession>
<dbReference type="PROSITE" id="PS50158">
    <property type="entry name" value="ZF_CCHC"/>
    <property type="match status" value="1"/>
</dbReference>
<dbReference type="InterPro" id="IPR036875">
    <property type="entry name" value="Znf_CCHC_sf"/>
</dbReference>
<feature type="compositionally biased region" description="Polar residues" evidence="2">
    <location>
        <begin position="276"/>
        <end position="285"/>
    </location>
</feature>
<name>A0AAV2AQD4_9ARAC</name>
<dbReference type="GO" id="GO:0008270">
    <property type="term" value="F:zinc ion binding"/>
    <property type="evidence" value="ECO:0007669"/>
    <property type="project" value="UniProtKB-KW"/>
</dbReference>
<dbReference type="GO" id="GO:0003676">
    <property type="term" value="F:nucleic acid binding"/>
    <property type="evidence" value="ECO:0007669"/>
    <property type="project" value="InterPro"/>
</dbReference>
<feature type="domain" description="CCHC-type" evidence="3">
    <location>
        <begin position="219"/>
        <end position="234"/>
    </location>
</feature>
<evidence type="ECO:0000259" key="3">
    <source>
        <dbReference type="PROSITE" id="PS50158"/>
    </source>
</evidence>
<feature type="region of interest" description="Disordered" evidence="2">
    <location>
        <begin position="246"/>
        <end position="285"/>
    </location>
</feature>
<keyword evidence="1" id="KW-0862">Zinc</keyword>
<feature type="compositionally biased region" description="Basic and acidic residues" evidence="2">
    <location>
        <begin position="262"/>
        <end position="275"/>
    </location>
</feature>
<organism evidence="4 5">
    <name type="scientific">Larinioides sclopetarius</name>
    <dbReference type="NCBI Taxonomy" id="280406"/>
    <lineage>
        <taxon>Eukaryota</taxon>
        <taxon>Metazoa</taxon>
        <taxon>Ecdysozoa</taxon>
        <taxon>Arthropoda</taxon>
        <taxon>Chelicerata</taxon>
        <taxon>Arachnida</taxon>
        <taxon>Araneae</taxon>
        <taxon>Araneomorphae</taxon>
        <taxon>Entelegynae</taxon>
        <taxon>Araneoidea</taxon>
        <taxon>Araneidae</taxon>
        <taxon>Larinioides</taxon>
    </lineage>
</organism>
<dbReference type="AlphaFoldDB" id="A0AAV2AQD4"/>
<keyword evidence="1" id="KW-0479">Metal-binding</keyword>
<feature type="compositionally biased region" description="Basic residues" evidence="2">
    <location>
        <begin position="251"/>
        <end position="261"/>
    </location>
</feature>
<comment type="caution">
    <text evidence="4">The sequence shown here is derived from an EMBL/GenBank/DDBJ whole genome shotgun (WGS) entry which is preliminary data.</text>
</comment>
<dbReference type="Proteomes" id="UP001497382">
    <property type="component" value="Unassembled WGS sequence"/>
</dbReference>
<evidence type="ECO:0000256" key="1">
    <source>
        <dbReference type="PROSITE-ProRule" id="PRU00047"/>
    </source>
</evidence>
<protein>
    <recommendedName>
        <fullName evidence="3">CCHC-type domain-containing protein</fullName>
    </recommendedName>
</protein>
<evidence type="ECO:0000313" key="4">
    <source>
        <dbReference type="EMBL" id="CAL1286243.1"/>
    </source>
</evidence>
<evidence type="ECO:0000313" key="5">
    <source>
        <dbReference type="Proteomes" id="UP001497382"/>
    </source>
</evidence>
<dbReference type="SUPFAM" id="SSF57756">
    <property type="entry name" value="Retrovirus zinc finger-like domains"/>
    <property type="match status" value="1"/>
</dbReference>
<gene>
    <name evidence="4" type="ORF">LARSCL_LOCUS14134</name>
</gene>
<sequence>MSDNGSACCSSSNLVDNADNVDNFTYQFEIGVWNSEGDVAEVLNYDNETASISYMDNTVRLEFPKFSKGFKPSDFREFVRKYVGEENLVKLENWKYPNLWIMQVKTQEIREKLLRIWKTKIKNKTCWINPYYEYELRGFLHWLPHFISDDDVKRQLSQFGDVLFLENEVHDYWNEEIKSEVKYFGLRLKDGMVKNDLPHFLKFDGYRTLVIVRGREPACFHCREFGHSKKDCQNYKEKLNEYCKNPEAKKPRTKPRGRRHRPDSDAKYNGEDKNQNETTTNSSTILAQKDSKLVKSCLRHAYYNSKSIDNKKDVETLTILRSLKEWKEEITEMVEQTLKNIEENSGMNLIPLEQTESKSEEESIKLSIEIIIKLSEEMKQFTIEMIEQILNNLKNVMAENFGLDSNETLEKLVSNFETKRREKLDKKEVKFIEEQLLSYIS</sequence>
<reference evidence="4 5" key="1">
    <citation type="submission" date="2024-04" db="EMBL/GenBank/DDBJ databases">
        <authorList>
            <person name="Rising A."/>
            <person name="Reimegard J."/>
            <person name="Sonavane S."/>
            <person name="Akerstrom W."/>
            <person name="Nylinder S."/>
            <person name="Hedman E."/>
            <person name="Kallberg Y."/>
        </authorList>
    </citation>
    <scope>NUCLEOTIDE SEQUENCE [LARGE SCALE GENOMIC DNA]</scope>
</reference>
<proteinExistence type="predicted"/>
<dbReference type="EMBL" id="CAXIEN010000200">
    <property type="protein sequence ID" value="CAL1286243.1"/>
    <property type="molecule type" value="Genomic_DNA"/>
</dbReference>
<keyword evidence="5" id="KW-1185">Reference proteome</keyword>